<dbReference type="InterPro" id="IPR036390">
    <property type="entry name" value="WH_DNA-bd_sf"/>
</dbReference>
<evidence type="ECO:0000256" key="1">
    <source>
        <dbReference type="ARBA" id="ARBA00023125"/>
    </source>
</evidence>
<dbReference type="NCBIfam" id="NF005061">
    <property type="entry name" value="PRK06474.1"/>
    <property type="match status" value="1"/>
</dbReference>
<feature type="domain" description="HTH arsR-type" evidence="2">
    <location>
        <begin position="8"/>
        <end position="91"/>
    </location>
</feature>
<accession>A0A559IKV6</accession>
<dbReference type="RefSeq" id="WP_144993343.1">
    <property type="nucleotide sequence ID" value="NZ_VNJK01000003.1"/>
</dbReference>
<evidence type="ECO:0000313" key="4">
    <source>
        <dbReference type="Proteomes" id="UP000318102"/>
    </source>
</evidence>
<dbReference type="GO" id="GO:0003700">
    <property type="term" value="F:DNA-binding transcription factor activity"/>
    <property type="evidence" value="ECO:0007669"/>
    <property type="project" value="InterPro"/>
</dbReference>
<dbReference type="GO" id="GO:0003677">
    <property type="term" value="F:DNA binding"/>
    <property type="evidence" value="ECO:0007669"/>
    <property type="project" value="UniProtKB-KW"/>
</dbReference>
<gene>
    <name evidence="3" type="ORF">FPZ44_20335</name>
</gene>
<dbReference type="SMART" id="SM00418">
    <property type="entry name" value="HTH_ARSR"/>
    <property type="match status" value="1"/>
</dbReference>
<dbReference type="Gene3D" id="6.10.140.2180">
    <property type="match status" value="1"/>
</dbReference>
<dbReference type="InterPro" id="IPR011991">
    <property type="entry name" value="ArsR-like_HTH"/>
</dbReference>
<proteinExistence type="predicted"/>
<protein>
    <submittedName>
        <fullName evidence="3">Helix-turn-helix domain-containing protein</fullName>
    </submittedName>
</protein>
<dbReference type="Proteomes" id="UP000318102">
    <property type="component" value="Unassembled WGS sequence"/>
</dbReference>
<dbReference type="OrthoDB" id="5949858at2"/>
<evidence type="ECO:0000313" key="3">
    <source>
        <dbReference type="EMBL" id="TVX88247.1"/>
    </source>
</evidence>
<dbReference type="EMBL" id="VNJK01000003">
    <property type="protein sequence ID" value="TVX88247.1"/>
    <property type="molecule type" value="Genomic_DNA"/>
</dbReference>
<sequence>MKKNKADLILHPVRLKIILTVMRQQRATASQLNELLPDVPQATLYRHLNKLAEANLLAIVEQYQVRGVIEKVYALSEEGAHLTQADLEEATKDDHMRYFTTFVSSLMNDFSQYLEQPDIHLERDRVGYRQLALYLSDDELEEVMAPFREAVMKAMKNGPTEGRRRRNLSFVIIPEAETKSEGE</sequence>
<dbReference type="Pfam" id="PF12840">
    <property type="entry name" value="HTH_20"/>
    <property type="match status" value="1"/>
</dbReference>
<evidence type="ECO:0000259" key="2">
    <source>
        <dbReference type="SMART" id="SM00418"/>
    </source>
</evidence>
<organism evidence="3 4">
    <name type="scientific">Paenibacillus agilis</name>
    <dbReference type="NCBI Taxonomy" id="3020863"/>
    <lineage>
        <taxon>Bacteria</taxon>
        <taxon>Bacillati</taxon>
        <taxon>Bacillota</taxon>
        <taxon>Bacilli</taxon>
        <taxon>Bacillales</taxon>
        <taxon>Paenibacillaceae</taxon>
        <taxon>Paenibacillus</taxon>
    </lineage>
</organism>
<dbReference type="AlphaFoldDB" id="A0A559IKV6"/>
<dbReference type="Gene3D" id="1.10.10.10">
    <property type="entry name" value="Winged helix-like DNA-binding domain superfamily/Winged helix DNA-binding domain"/>
    <property type="match status" value="1"/>
</dbReference>
<keyword evidence="4" id="KW-1185">Reference proteome</keyword>
<reference evidence="3 4" key="1">
    <citation type="submission" date="2019-07" db="EMBL/GenBank/DDBJ databases">
        <authorList>
            <person name="Kim J."/>
        </authorList>
    </citation>
    <scope>NUCLEOTIDE SEQUENCE [LARGE SCALE GENOMIC DNA]</scope>
    <source>
        <strain evidence="3 4">N4</strain>
    </source>
</reference>
<dbReference type="InterPro" id="IPR001845">
    <property type="entry name" value="HTH_ArsR_DNA-bd_dom"/>
</dbReference>
<comment type="caution">
    <text evidence="3">The sequence shown here is derived from an EMBL/GenBank/DDBJ whole genome shotgun (WGS) entry which is preliminary data.</text>
</comment>
<keyword evidence="1" id="KW-0238">DNA-binding</keyword>
<dbReference type="CDD" id="cd00090">
    <property type="entry name" value="HTH_ARSR"/>
    <property type="match status" value="1"/>
</dbReference>
<dbReference type="InterPro" id="IPR036388">
    <property type="entry name" value="WH-like_DNA-bd_sf"/>
</dbReference>
<name>A0A559IKV6_9BACL</name>
<dbReference type="SUPFAM" id="SSF46785">
    <property type="entry name" value="Winged helix' DNA-binding domain"/>
    <property type="match status" value="1"/>
</dbReference>